<dbReference type="PANTHER" id="PTHR44591">
    <property type="entry name" value="STRESS RESPONSE REGULATOR PROTEIN 1"/>
    <property type="match status" value="1"/>
</dbReference>
<dbReference type="PANTHER" id="PTHR44591:SF14">
    <property type="entry name" value="PROTEIN PILG"/>
    <property type="match status" value="1"/>
</dbReference>
<dbReference type="SMART" id="SM00448">
    <property type="entry name" value="REC"/>
    <property type="match status" value="1"/>
</dbReference>
<dbReference type="EMBL" id="AP024485">
    <property type="protein sequence ID" value="BCS87026.1"/>
    <property type="molecule type" value="Genomic_DNA"/>
</dbReference>
<keyword evidence="6" id="KW-1185">Reference proteome</keyword>
<evidence type="ECO:0000313" key="5">
    <source>
        <dbReference type="EMBL" id="BCS87026.1"/>
    </source>
</evidence>
<sequence>MNMNMRILVVDDSSTMRRIVKTALKNIGLTNVVTANDGKAAWDVVQNDTIDLILSDHKMPVMSGEEFLIRVRGHEDYKCLPFIMITAESFRENVLKAIKLGVSNYIVKPFSTEQLKDKIEKVCSAPCN</sequence>
<dbReference type="Proteomes" id="UP001053296">
    <property type="component" value="Chromosome"/>
</dbReference>
<dbReference type="InterPro" id="IPR001789">
    <property type="entry name" value="Sig_transdc_resp-reg_receiver"/>
</dbReference>
<keyword evidence="2" id="KW-0902">Two-component regulatory system</keyword>
<proteinExistence type="predicted"/>
<dbReference type="Gene3D" id="3.40.50.2300">
    <property type="match status" value="1"/>
</dbReference>
<organism evidence="5 6">
    <name type="scientific">Pseudodesulfovibrio sediminis</name>
    <dbReference type="NCBI Taxonomy" id="2810563"/>
    <lineage>
        <taxon>Bacteria</taxon>
        <taxon>Pseudomonadati</taxon>
        <taxon>Thermodesulfobacteriota</taxon>
        <taxon>Desulfovibrionia</taxon>
        <taxon>Desulfovibrionales</taxon>
        <taxon>Desulfovibrionaceae</taxon>
    </lineage>
</organism>
<dbReference type="Pfam" id="PF00072">
    <property type="entry name" value="Response_reg"/>
    <property type="match status" value="1"/>
</dbReference>
<dbReference type="InterPro" id="IPR050595">
    <property type="entry name" value="Bact_response_regulator"/>
</dbReference>
<gene>
    <name evidence="5" type="primary">cheY-3_1</name>
    <name evidence="5" type="ORF">PSDVSF_02680</name>
</gene>
<evidence type="ECO:0000259" key="4">
    <source>
        <dbReference type="PROSITE" id="PS50110"/>
    </source>
</evidence>
<keyword evidence="1 3" id="KW-0597">Phosphoprotein</keyword>
<name>A0ABM7P2N8_9BACT</name>
<evidence type="ECO:0000256" key="1">
    <source>
        <dbReference type="ARBA" id="ARBA00022553"/>
    </source>
</evidence>
<dbReference type="InterPro" id="IPR011006">
    <property type="entry name" value="CheY-like_superfamily"/>
</dbReference>
<evidence type="ECO:0000313" key="6">
    <source>
        <dbReference type="Proteomes" id="UP001053296"/>
    </source>
</evidence>
<feature type="modified residue" description="4-aspartylphosphate" evidence="3">
    <location>
        <position position="56"/>
    </location>
</feature>
<feature type="domain" description="Response regulatory" evidence="4">
    <location>
        <begin position="6"/>
        <end position="123"/>
    </location>
</feature>
<dbReference type="PROSITE" id="PS50110">
    <property type="entry name" value="RESPONSE_REGULATORY"/>
    <property type="match status" value="1"/>
</dbReference>
<reference evidence="5" key="1">
    <citation type="journal article" date="2022" name="Arch. Microbiol.">
        <title>Pseudodesulfovibrio sediminis sp. nov., a mesophilic and neutrophilic sulfate-reducing bacterium isolated from sediment of a brackish lake.</title>
        <authorList>
            <person name="Takahashi A."/>
            <person name="Kojima H."/>
            <person name="Watanabe M."/>
            <person name="Fukui M."/>
        </authorList>
    </citation>
    <scope>NUCLEOTIDE SEQUENCE</scope>
    <source>
        <strain evidence="5">SF6</strain>
    </source>
</reference>
<dbReference type="SUPFAM" id="SSF52172">
    <property type="entry name" value="CheY-like"/>
    <property type="match status" value="1"/>
</dbReference>
<protein>
    <submittedName>
        <fullName evidence="5">Response regulator</fullName>
    </submittedName>
</protein>
<evidence type="ECO:0000256" key="2">
    <source>
        <dbReference type="ARBA" id="ARBA00023012"/>
    </source>
</evidence>
<accession>A0ABM7P2N8</accession>
<dbReference type="RefSeq" id="WP_347339443.1">
    <property type="nucleotide sequence ID" value="NZ_AP024485.1"/>
</dbReference>
<evidence type="ECO:0000256" key="3">
    <source>
        <dbReference type="PROSITE-ProRule" id="PRU00169"/>
    </source>
</evidence>